<sequence>MGRARGVIRKRLAGLVRGKSSDQHADAGVRAAAADHPGLLIIRAWIERGSPEPLRAHIRLTTDVSAGFERSLTLTRADDVCATVAEWLADCAREAASDDTPSAGEDPD</sequence>
<dbReference type="AlphaFoldDB" id="A0A6J4HYK9"/>
<organism evidence="1">
    <name type="scientific">uncultured Acidimicrobiales bacterium</name>
    <dbReference type="NCBI Taxonomy" id="310071"/>
    <lineage>
        <taxon>Bacteria</taxon>
        <taxon>Bacillati</taxon>
        <taxon>Actinomycetota</taxon>
        <taxon>Acidimicrobiia</taxon>
        <taxon>Acidimicrobiales</taxon>
        <taxon>environmental samples</taxon>
    </lineage>
</organism>
<gene>
    <name evidence="1" type="ORF">AVDCRST_MAG10-1566</name>
</gene>
<protein>
    <submittedName>
        <fullName evidence="1">Uncharacterized protein</fullName>
    </submittedName>
</protein>
<dbReference type="EMBL" id="CADCTB010000094">
    <property type="protein sequence ID" value="CAA9236522.1"/>
    <property type="molecule type" value="Genomic_DNA"/>
</dbReference>
<reference evidence="1" key="1">
    <citation type="submission" date="2020-02" db="EMBL/GenBank/DDBJ databases">
        <authorList>
            <person name="Meier V. D."/>
        </authorList>
    </citation>
    <scope>NUCLEOTIDE SEQUENCE</scope>
    <source>
        <strain evidence="1">AVDCRST_MAG10</strain>
    </source>
</reference>
<accession>A0A6J4HYK9</accession>
<name>A0A6J4HYK9_9ACTN</name>
<proteinExistence type="predicted"/>
<evidence type="ECO:0000313" key="1">
    <source>
        <dbReference type="EMBL" id="CAA9236522.1"/>
    </source>
</evidence>